<evidence type="ECO:0000313" key="7">
    <source>
        <dbReference type="Proteomes" id="UP000239649"/>
    </source>
</evidence>
<dbReference type="PANTHER" id="PTHR21242:SF0">
    <property type="entry name" value="TRANSCRIPTION INITIATION FACTOR TFIID SUBUNIT 10"/>
    <property type="match status" value="1"/>
</dbReference>
<dbReference type="STRING" id="554055.A0A2P6V9V6"/>
<dbReference type="PANTHER" id="PTHR21242">
    <property type="entry name" value="TRANSCRIPTION INITIATION FACTOR TFIID SUBUNIT 10"/>
    <property type="match status" value="1"/>
</dbReference>
<evidence type="ECO:0000256" key="4">
    <source>
        <dbReference type="ARBA" id="ARBA00023242"/>
    </source>
</evidence>
<evidence type="ECO:0000256" key="3">
    <source>
        <dbReference type="ARBA" id="ARBA00023163"/>
    </source>
</evidence>
<dbReference type="PRINTS" id="PR01443">
    <property type="entry name" value="TFIID30KDSUB"/>
</dbReference>
<gene>
    <name evidence="6" type="ORF">C2E20_5645</name>
</gene>
<evidence type="ECO:0000256" key="1">
    <source>
        <dbReference type="ARBA" id="ARBA00004123"/>
    </source>
</evidence>
<dbReference type="GO" id="GO:0016251">
    <property type="term" value="F:RNA polymerase II general transcription initiation factor activity"/>
    <property type="evidence" value="ECO:0007669"/>
    <property type="project" value="TreeGrafter"/>
</dbReference>
<reference evidence="6 7" key="1">
    <citation type="journal article" date="2018" name="Plant J.">
        <title>Genome sequences of Chlorella sorokiniana UTEX 1602 and Micractinium conductrix SAG 241.80: implications to maltose excretion by a green alga.</title>
        <authorList>
            <person name="Arriola M.B."/>
            <person name="Velmurugan N."/>
            <person name="Zhang Y."/>
            <person name="Plunkett M.H."/>
            <person name="Hondzo H."/>
            <person name="Barney B.M."/>
        </authorList>
    </citation>
    <scope>NUCLEOTIDE SEQUENCE [LARGE SCALE GENOMIC DNA]</scope>
    <source>
        <strain evidence="6 7">SAG 241.80</strain>
    </source>
</reference>
<dbReference type="InterPro" id="IPR003923">
    <property type="entry name" value="TAF10"/>
</dbReference>
<keyword evidence="3" id="KW-0804">Transcription</keyword>
<dbReference type="GO" id="GO:0006367">
    <property type="term" value="P:transcription initiation at RNA polymerase II promoter"/>
    <property type="evidence" value="ECO:0007669"/>
    <property type="project" value="TreeGrafter"/>
</dbReference>
<protein>
    <submittedName>
        <fullName evidence="6">Transcription initiation factor TFIID subunit 10</fullName>
    </submittedName>
</protein>
<dbReference type="GO" id="GO:0000124">
    <property type="term" value="C:SAGA complex"/>
    <property type="evidence" value="ECO:0007669"/>
    <property type="project" value="TreeGrafter"/>
</dbReference>
<accession>A0A2P6V9V6</accession>
<evidence type="ECO:0000256" key="5">
    <source>
        <dbReference type="ARBA" id="ARBA00025730"/>
    </source>
</evidence>
<proteinExistence type="inferred from homology"/>
<dbReference type="OrthoDB" id="154356at2759"/>
<comment type="caution">
    <text evidence="6">The sequence shown here is derived from an EMBL/GenBank/DDBJ whole genome shotgun (WGS) entry which is preliminary data.</text>
</comment>
<dbReference type="Pfam" id="PF03540">
    <property type="entry name" value="TAF10"/>
    <property type="match status" value="1"/>
</dbReference>
<keyword evidence="4" id="KW-0539">Nucleus</keyword>
<sequence length="121" mass="13689">MAQTLPAGLKELLDELEDYAPVVPDEVTHHALRQSGYDCKDARTVRFISIAAQRFLAQVLEEAHNAHKLRQMAPAPKLKEAGYDPRDRRDLLTTEDLIKALDEYGVKVPRAPYYTTSTKPQ</sequence>
<keyword evidence="2" id="KW-0805">Transcription regulation</keyword>
<dbReference type="AlphaFoldDB" id="A0A2P6V9V6"/>
<evidence type="ECO:0000256" key="2">
    <source>
        <dbReference type="ARBA" id="ARBA00023015"/>
    </source>
</evidence>
<organism evidence="6 7">
    <name type="scientific">Micractinium conductrix</name>
    <dbReference type="NCBI Taxonomy" id="554055"/>
    <lineage>
        <taxon>Eukaryota</taxon>
        <taxon>Viridiplantae</taxon>
        <taxon>Chlorophyta</taxon>
        <taxon>core chlorophytes</taxon>
        <taxon>Trebouxiophyceae</taxon>
        <taxon>Chlorellales</taxon>
        <taxon>Chlorellaceae</taxon>
        <taxon>Chlorella clade</taxon>
        <taxon>Micractinium</taxon>
    </lineage>
</organism>
<comment type="similarity">
    <text evidence="5">Belongs to the TAF10 family.</text>
</comment>
<evidence type="ECO:0000313" key="6">
    <source>
        <dbReference type="EMBL" id="PSC70841.1"/>
    </source>
</evidence>
<comment type="subcellular location">
    <subcellularLocation>
        <location evidence="1">Nucleus</location>
    </subcellularLocation>
</comment>
<name>A0A2P6V9V6_9CHLO</name>
<dbReference type="CDD" id="cd07982">
    <property type="entry name" value="HFD_TAF10"/>
    <property type="match status" value="1"/>
</dbReference>
<dbReference type="EMBL" id="LHPF02000017">
    <property type="protein sequence ID" value="PSC70841.1"/>
    <property type="molecule type" value="Genomic_DNA"/>
</dbReference>
<dbReference type="Proteomes" id="UP000239649">
    <property type="component" value="Unassembled WGS sequence"/>
</dbReference>
<dbReference type="GO" id="GO:1990841">
    <property type="term" value="F:promoter-specific chromatin binding"/>
    <property type="evidence" value="ECO:0007669"/>
    <property type="project" value="TreeGrafter"/>
</dbReference>
<dbReference type="GO" id="GO:0005669">
    <property type="term" value="C:transcription factor TFIID complex"/>
    <property type="evidence" value="ECO:0007669"/>
    <property type="project" value="TreeGrafter"/>
</dbReference>
<dbReference type="GO" id="GO:0003743">
    <property type="term" value="F:translation initiation factor activity"/>
    <property type="evidence" value="ECO:0007669"/>
    <property type="project" value="UniProtKB-KW"/>
</dbReference>
<keyword evidence="7" id="KW-1185">Reference proteome</keyword>